<evidence type="ECO:0000313" key="1">
    <source>
        <dbReference type="EMBL" id="EHL05484.1"/>
    </source>
</evidence>
<proteinExistence type="predicted"/>
<dbReference type="PATRIC" id="fig|537010.4.peg.3588"/>
<gene>
    <name evidence="1" type="ORF">HMPREF0322_03834</name>
</gene>
<name>G9XS85_DESHA</name>
<organism evidence="1 2">
    <name type="scientific">Desulfitobacterium hafniense DP7</name>
    <dbReference type="NCBI Taxonomy" id="537010"/>
    <lineage>
        <taxon>Bacteria</taxon>
        <taxon>Bacillati</taxon>
        <taxon>Bacillota</taxon>
        <taxon>Clostridia</taxon>
        <taxon>Eubacteriales</taxon>
        <taxon>Desulfitobacteriaceae</taxon>
        <taxon>Desulfitobacterium</taxon>
    </lineage>
</organism>
<dbReference type="Proteomes" id="UP000004416">
    <property type="component" value="Unassembled WGS sequence"/>
</dbReference>
<dbReference type="AlphaFoldDB" id="G9XS85"/>
<reference evidence="1 2" key="1">
    <citation type="submission" date="2011-08" db="EMBL/GenBank/DDBJ databases">
        <authorList>
            <person name="Weinstock G."/>
            <person name="Sodergren E."/>
            <person name="Clifton S."/>
            <person name="Fulton L."/>
            <person name="Fulton B."/>
            <person name="Courtney L."/>
            <person name="Fronick C."/>
            <person name="Harrison M."/>
            <person name="Strong C."/>
            <person name="Farmer C."/>
            <person name="Delahaunty K."/>
            <person name="Markovic C."/>
            <person name="Hall O."/>
            <person name="Minx P."/>
            <person name="Tomlinson C."/>
            <person name="Mitreva M."/>
            <person name="Hou S."/>
            <person name="Chen J."/>
            <person name="Wollam A."/>
            <person name="Pepin K.H."/>
            <person name="Johnson M."/>
            <person name="Bhonagiri V."/>
            <person name="Zhang X."/>
            <person name="Suruliraj S."/>
            <person name="Warren W."/>
            <person name="Chinwalla A."/>
            <person name="Mardis E.R."/>
            <person name="Wilson R.K."/>
        </authorList>
    </citation>
    <scope>NUCLEOTIDE SEQUENCE [LARGE SCALE GENOMIC DNA]</scope>
    <source>
        <strain evidence="1 2">DP7</strain>
    </source>
</reference>
<dbReference type="EMBL" id="AFZX01000097">
    <property type="protein sequence ID" value="EHL05484.1"/>
    <property type="molecule type" value="Genomic_DNA"/>
</dbReference>
<protein>
    <submittedName>
        <fullName evidence="1">Uncharacterized protein</fullName>
    </submittedName>
</protein>
<accession>G9XS85</accession>
<dbReference type="HOGENOM" id="CLU_3182860_0_0_9"/>
<evidence type="ECO:0000313" key="2">
    <source>
        <dbReference type="Proteomes" id="UP000004416"/>
    </source>
</evidence>
<comment type="caution">
    <text evidence="1">The sequence shown here is derived from an EMBL/GenBank/DDBJ whole genome shotgun (WGS) entry which is preliminary data.</text>
</comment>
<sequence>MGKEAMADRLDYGHTHMRGLQFSAEALKYVRFLKAKAAQGKFLRPI</sequence>